<name>A0A0J7JZ19_LASNI</name>
<evidence type="ECO:0000256" key="1">
    <source>
        <dbReference type="SAM" id="Coils"/>
    </source>
</evidence>
<comment type="caution">
    <text evidence="3">The sequence shown here is derived from an EMBL/GenBank/DDBJ whole genome shotgun (WGS) entry which is preliminary data.</text>
</comment>
<protein>
    <submittedName>
        <fullName evidence="3">Axoneme-associated protein</fullName>
    </submittedName>
</protein>
<proteinExistence type="predicted"/>
<dbReference type="Proteomes" id="UP000036403">
    <property type="component" value="Unassembled WGS sequence"/>
</dbReference>
<dbReference type="PANTHER" id="PTHR19446">
    <property type="entry name" value="REVERSE TRANSCRIPTASES"/>
    <property type="match status" value="1"/>
</dbReference>
<gene>
    <name evidence="3" type="ORF">RF55_20030</name>
</gene>
<dbReference type="OrthoDB" id="7694702at2759"/>
<reference evidence="3 4" key="1">
    <citation type="submission" date="2015-04" db="EMBL/GenBank/DDBJ databases">
        <title>Lasius niger genome sequencing.</title>
        <authorList>
            <person name="Konorov E.A."/>
            <person name="Nikitin M.A."/>
            <person name="Kirill M.V."/>
            <person name="Chang P."/>
        </authorList>
    </citation>
    <scope>NUCLEOTIDE SEQUENCE [LARGE SCALE GENOMIC DNA]</scope>
    <source>
        <tissue evidence="3">Whole</tissue>
    </source>
</reference>
<feature type="non-terminal residue" evidence="3">
    <location>
        <position position="370"/>
    </location>
</feature>
<dbReference type="AlphaFoldDB" id="A0A0J7JZ19"/>
<keyword evidence="1" id="KW-0175">Coiled coil</keyword>
<evidence type="ECO:0000313" key="3">
    <source>
        <dbReference type="EMBL" id="KMQ83443.1"/>
    </source>
</evidence>
<dbReference type="InterPro" id="IPR000477">
    <property type="entry name" value="RT_dom"/>
</dbReference>
<feature type="coiled-coil region" evidence="1">
    <location>
        <begin position="48"/>
        <end position="75"/>
    </location>
</feature>
<dbReference type="EMBL" id="LBMM01019826">
    <property type="protein sequence ID" value="KMQ83443.1"/>
    <property type="molecule type" value="Genomic_DNA"/>
</dbReference>
<sequence length="370" mass="44469">MNEKIMRALKECEKGEAKEERRKRGWWDKECVEKKKKVKLKLRRWRRAEEERGRYSEEKREYKEMCERKKKEEGERLIRKAGEARTESKVWEIVNRERRKGKGVDEGIQMKEWKEYFMGLLGGVEERVRRGRERRNRREMEKEIEWEEINKIMNNLKLNRAMGLDGIPNEVWRYKGELRKWVWEMCKRVWRGERWPEGWKEGIIAPIVKKGEEDKVTDYRGVTLMPTLYKIYNDIGRKIKGGSRRKSGRGGVGESLKGKRADLEKKIARGKWGGVKLREKTIFSLAYADDIVLLAKEEDKMRAMLARTERYMDNKRLEVNVMKTKIMVFRKGGGRRKRIKWIWKGKKIEEDKEIKYLEYVFQANGSQDGH</sequence>
<organism evidence="3 4">
    <name type="scientific">Lasius niger</name>
    <name type="common">Black garden ant</name>
    <dbReference type="NCBI Taxonomy" id="67767"/>
    <lineage>
        <taxon>Eukaryota</taxon>
        <taxon>Metazoa</taxon>
        <taxon>Ecdysozoa</taxon>
        <taxon>Arthropoda</taxon>
        <taxon>Hexapoda</taxon>
        <taxon>Insecta</taxon>
        <taxon>Pterygota</taxon>
        <taxon>Neoptera</taxon>
        <taxon>Endopterygota</taxon>
        <taxon>Hymenoptera</taxon>
        <taxon>Apocrita</taxon>
        <taxon>Aculeata</taxon>
        <taxon>Formicoidea</taxon>
        <taxon>Formicidae</taxon>
        <taxon>Formicinae</taxon>
        <taxon>Lasius</taxon>
        <taxon>Lasius</taxon>
    </lineage>
</organism>
<dbReference type="PaxDb" id="67767-A0A0J7JZ19"/>
<dbReference type="Pfam" id="PF00078">
    <property type="entry name" value="RVT_1"/>
    <property type="match status" value="1"/>
</dbReference>
<keyword evidence="4" id="KW-1185">Reference proteome</keyword>
<evidence type="ECO:0000259" key="2">
    <source>
        <dbReference type="Pfam" id="PF00078"/>
    </source>
</evidence>
<evidence type="ECO:0000313" key="4">
    <source>
        <dbReference type="Proteomes" id="UP000036403"/>
    </source>
</evidence>
<feature type="domain" description="Reverse transcriptase" evidence="2">
    <location>
        <begin position="281"/>
        <end position="357"/>
    </location>
</feature>
<accession>A0A0J7JZ19</accession>
<dbReference type="STRING" id="67767.A0A0J7JZ19"/>